<accession>A0A8C6UV84</accession>
<keyword evidence="5" id="KW-1185">Reference proteome</keyword>
<sequence>FEGWQGTVETASSEVSASCWVCTGFEATVSWWLDGKELQSSSVRQYRNSTAHCTFSPHHNMNSCVTPFSPAAPASSPVVSIRRYLSDLLKGDSAVLECVIDNLSSSDFYVTFQSNGEDISSKDFVQLRDGSDLRSISTRFSVPRDHWSKDKRFSCRVNQGFSTPVNSIMLTAVWCSVDPSVKLLLAPSEESGAQTLSCTAWGFNPNIQWLCGAQEDSSGSNASISLSSDGRVVRTSKLQVSLTDWKSGKVFSCQVSDPSLNKRSRRTSVCAQVIHEFIFISPSKLSSVYVRITALCCSGNVSPKMLFQHRAQC</sequence>
<evidence type="ECO:0000313" key="4">
    <source>
        <dbReference type="Ensembl" id="ENSNMLP00000041759.1"/>
    </source>
</evidence>
<organism evidence="4 5">
    <name type="scientific">Neogobius melanostomus</name>
    <name type="common">round goby</name>
    <dbReference type="NCBI Taxonomy" id="47308"/>
    <lineage>
        <taxon>Eukaryota</taxon>
        <taxon>Metazoa</taxon>
        <taxon>Chordata</taxon>
        <taxon>Craniata</taxon>
        <taxon>Vertebrata</taxon>
        <taxon>Euteleostomi</taxon>
        <taxon>Actinopterygii</taxon>
        <taxon>Neopterygii</taxon>
        <taxon>Teleostei</taxon>
        <taxon>Neoteleostei</taxon>
        <taxon>Acanthomorphata</taxon>
        <taxon>Gobiaria</taxon>
        <taxon>Gobiiformes</taxon>
        <taxon>Gobioidei</taxon>
        <taxon>Gobiidae</taxon>
        <taxon>Benthophilinae</taxon>
        <taxon>Neogobiini</taxon>
        <taxon>Neogobius</taxon>
    </lineage>
</organism>
<dbReference type="SMART" id="SM00407">
    <property type="entry name" value="IGc1"/>
    <property type="match status" value="1"/>
</dbReference>
<proteinExistence type="predicted"/>
<dbReference type="Pfam" id="PF07654">
    <property type="entry name" value="C1-set"/>
    <property type="match status" value="2"/>
</dbReference>
<keyword evidence="2" id="KW-0325">Glycoprotein</keyword>
<dbReference type="AlphaFoldDB" id="A0A8C6UV84"/>
<feature type="domain" description="Ig-like" evidence="3">
    <location>
        <begin position="77"/>
        <end position="171"/>
    </location>
</feature>
<dbReference type="Proteomes" id="UP000694523">
    <property type="component" value="Unplaced"/>
</dbReference>
<dbReference type="InterPro" id="IPR003597">
    <property type="entry name" value="Ig_C1-set"/>
</dbReference>
<protein>
    <recommendedName>
        <fullName evidence="3">Ig-like domain-containing protein</fullName>
    </recommendedName>
</protein>
<dbReference type="Ensembl" id="ENSNMLT00000046411.1">
    <property type="protein sequence ID" value="ENSNMLP00000041759.1"/>
    <property type="gene ID" value="ENSNMLG00000025536.1"/>
</dbReference>
<dbReference type="InterPro" id="IPR013783">
    <property type="entry name" value="Ig-like_fold"/>
</dbReference>
<name>A0A8C6UV84_9GOBI</name>
<dbReference type="InterPro" id="IPR007110">
    <property type="entry name" value="Ig-like_dom"/>
</dbReference>
<dbReference type="Gene3D" id="2.60.40.10">
    <property type="entry name" value="Immunoglobulins"/>
    <property type="match status" value="2"/>
</dbReference>
<feature type="domain" description="Ig-like" evidence="3">
    <location>
        <begin position="179"/>
        <end position="270"/>
    </location>
</feature>
<dbReference type="SUPFAM" id="SSF48726">
    <property type="entry name" value="Immunoglobulin"/>
    <property type="match status" value="2"/>
</dbReference>
<evidence type="ECO:0000313" key="5">
    <source>
        <dbReference type="Proteomes" id="UP000694523"/>
    </source>
</evidence>
<dbReference type="InterPro" id="IPR051755">
    <property type="entry name" value="Ig-like_CS_Receptor"/>
</dbReference>
<evidence type="ECO:0000256" key="1">
    <source>
        <dbReference type="ARBA" id="ARBA00023157"/>
    </source>
</evidence>
<dbReference type="PROSITE" id="PS50835">
    <property type="entry name" value="IG_LIKE"/>
    <property type="match status" value="2"/>
</dbReference>
<dbReference type="PANTHER" id="PTHR19971">
    <property type="entry name" value="SIGNAL-REGULATORY PROTEIN BETA"/>
    <property type="match status" value="1"/>
</dbReference>
<reference evidence="4" key="2">
    <citation type="submission" date="2025-09" db="UniProtKB">
        <authorList>
            <consortium name="Ensembl"/>
        </authorList>
    </citation>
    <scope>IDENTIFICATION</scope>
</reference>
<dbReference type="InterPro" id="IPR036179">
    <property type="entry name" value="Ig-like_dom_sf"/>
</dbReference>
<reference evidence="4" key="1">
    <citation type="submission" date="2025-08" db="UniProtKB">
        <authorList>
            <consortium name="Ensembl"/>
        </authorList>
    </citation>
    <scope>IDENTIFICATION</scope>
</reference>
<evidence type="ECO:0000259" key="3">
    <source>
        <dbReference type="PROSITE" id="PS50835"/>
    </source>
</evidence>
<evidence type="ECO:0000256" key="2">
    <source>
        <dbReference type="ARBA" id="ARBA00023180"/>
    </source>
</evidence>
<keyword evidence="1" id="KW-1015">Disulfide bond</keyword>